<feature type="repeat" description="TPR" evidence="3">
    <location>
        <begin position="397"/>
        <end position="430"/>
    </location>
</feature>
<dbReference type="InterPro" id="IPR011990">
    <property type="entry name" value="TPR-like_helical_dom_sf"/>
</dbReference>
<dbReference type="Proteomes" id="UP000431684">
    <property type="component" value="Unassembled WGS sequence"/>
</dbReference>
<dbReference type="InterPro" id="IPR014266">
    <property type="entry name" value="PEP-CTERM_TPR_PrsT"/>
</dbReference>
<dbReference type="AlphaFoldDB" id="A0A6I3XI35"/>
<dbReference type="SMART" id="SM00028">
    <property type="entry name" value="TPR"/>
    <property type="match status" value="17"/>
</dbReference>
<feature type="signal peptide" evidence="4">
    <location>
        <begin position="1"/>
        <end position="20"/>
    </location>
</feature>
<feature type="chain" id="PRO_5026287514" evidence="4">
    <location>
        <begin position="21"/>
        <end position="917"/>
    </location>
</feature>
<dbReference type="PROSITE" id="PS50005">
    <property type="entry name" value="TPR"/>
    <property type="match status" value="3"/>
</dbReference>
<dbReference type="Gene3D" id="1.25.40.10">
    <property type="entry name" value="Tetratricopeptide repeat domain"/>
    <property type="match status" value="5"/>
</dbReference>
<evidence type="ECO:0000256" key="2">
    <source>
        <dbReference type="ARBA" id="ARBA00022803"/>
    </source>
</evidence>
<evidence type="ECO:0000313" key="5">
    <source>
        <dbReference type="EMBL" id="MUI13301.1"/>
    </source>
</evidence>
<dbReference type="InterPro" id="IPR051012">
    <property type="entry name" value="CellSynth/LPSAsmb/PSIAsmb"/>
</dbReference>
<keyword evidence="2 3" id="KW-0802">TPR repeat</keyword>
<dbReference type="NCBIfam" id="TIGR02917">
    <property type="entry name" value="PEP_TPR_lipo"/>
    <property type="match status" value="1"/>
</dbReference>
<dbReference type="PROSITE" id="PS51257">
    <property type="entry name" value="PROKAR_LIPOPROTEIN"/>
    <property type="match status" value="1"/>
</dbReference>
<dbReference type="RefSeq" id="WP_155709115.1">
    <property type="nucleotide sequence ID" value="NZ_BMWU01000011.1"/>
</dbReference>
<feature type="repeat" description="TPR" evidence="3">
    <location>
        <begin position="837"/>
        <end position="870"/>
    </location>
</feature>
<dbReference type="InterPro" id="IPR019734">
    <property type="entry name" value="TPR_rpt"/>
</dbReference>
<organism evidence="5 6">
    <name type="scientific">Pseudoduganella dura</name>
    <dbReference type="NCBI Taxonomy" id="321982"/>
    <lineage>
        <taxon>Bacteria</taxon>
        <taxon>Pseudomonadati</taxon>
        <taxon>Pseudomonadota</taxon>
        <taxon>Betaproteobacteria</taxon>
        <taxon>Burkholderiales</taxon>
        <taxon>Oxalobacteraceae</taxon>
        <taxon>Telluria group</taxon>
        <taxon>Pseudoduganella</taxon>
    </lineage>
</organism>
<protein>
    <submittedName>
        <fullName evidence="5">PEP-CTERM system TPR-repeat protein PrsT</fullName>
    </submittedName>
</protein>
<feature type="repeat" description="TPR" evidence="3">
    <location>
        <begin position="193"/>
        <end position="226"/>
    </location>
</feature>
<keyword evidence="4" id="KW-0732">Signal</keyword>
<evidence type="ECO:0000313" key="6">
    <source>
        <dbReference type="Proteomes" id="UP000431684"/>
    </source>
</evidence>
<dbReference type="Pfam" id="PF14559">
    <property type="entry name" value="TPR_19"/>
    <property type="match status" value="2"/>
</dbReference>
<reference evidence="5 6" key="1">
    <citation type="submission" date="2019-11" db="EMBL/GenBank/DDBJ databases">
        <title>Draft Genome Sequences of Six Type Strains of the Genus Massilia.</title>
        <authorList>
            <person name="Miess H."/>
            <person name="Frediansyah A."/>
            <person name="Goeker M."/>
            <person name="Gross H."/>
        </authorList>
    </citation>
    <scope>NUCLEOTIDE SEQUENCE [LARGE SCALE GENOMIC DNA]</scope>
    <source>
        <strain evidence="5 6">DSM 17513</strain>
    </source>
</reference>
<keyword evidence="6" id="KW-1185">Reference proteome</keyword>
<keyword evidence="1" id="KW-0677">Repeat</keyword>
<proteinExistence type="predicted"/>
<gene>
    <name evidence="5" type="primary">prsT</name>
    <name evidence="5" type="ORF">GJV26_12635</name>
</gene>
<comment type="caution">
    <text evidence="5">The sequence shown here is derived from an EMBL/GenBank/DDBJ whole genome shotgun (WGS) entry which is preliminary data.</text>
</comment>
<dbReference type="PANTHER" id="PTHR45586">
    <property type="entry name" value="TPR REPEAT-CONTAINING PROTEIN PA4667"/>
    <property type="match status" value="1"/>
</dbReference>
<accession>A0A6I3XI35</accession>
<evidence type="ECO:0000256" key="4">
    <source>
        <dbReference type="SAM" id="SignalP"/>
    </source>
</evidence>
<sequence>MSLHLTKAAAAALVAVSVLGACSSESADSLKAQARQYQQKGDNKAAVIQLKNALEKSPDDAQARFMLASLALDMDDPLSAEKEARRALALKYPVDQVLPVLGKSLTLQGKFQEALDETDKSQRNAAILTLRGHALLGLGKSDESKREFDAALAQQPGFGDALTGLARLAALQQDWEGGLRLVNEAIAKDAANVDAWQLKGDLLRVTGKREEAMAAYGQVLKVKPSHRTAHLEQAAINIAAKKLDAAQADIEAARKSTPGNFLVAYHQALLDFSRGKLKEAQANLLKVNQAAPNYKPGVLLSGIVALNLGLLEQAENDLRKYVEWNPDSLQARKALVSTLLKSGQAREAQAVLAPALKSGTPDVAVLQLAGEAAMLARDFGKAGDYLAQAVKAEPGRAASHTSLGMVKLAQGDRAAGIVELQKAMELEPGSLQSGTVLVRALAELGETDKALAAIRTMEAKHAGNAELQVLKGNTYLAARDRTNARAAFEAALAVNATYFPAAAGLVQLDLTDKKPAEARKRLEALLAKDDKNAEALTALAQLEIVLGNKPAATQWLEKANAAHPEDLDVALRLGSHYNATGEAAKAQALLGKYQVANPGNPALLEVLGQAQLASKDAAAALETFGKLASVSPKAANPQIRLAAAQMALQNPTGAAASLSKATSLEPGNIQTYLAQAQLAITQGNLTQALAIARQVQKQFSASAVGFMLEGDILMQQRNATAAIRPYEQAFAATNAGPVLIKLSRALRDAGKIQEAEARVAEFNRKHPQEVITALYLAEGHMASKRYPEAAKLLEGVVQQAPDNGVALNNLAWVYQQQKDARALPTAERALKLNGDSPEVLDTVGWLLVERGDYGRAVELLKKAASTSPKAPQVHYHLAVGLFKSGDKTGARKALEQALASGPGFREADEAKALLKQL</sequence>
<name>A0A6I3XI35_9BURK</name>
<dbReference type="EMBL" id="WNWM01000002">
    <property type="protein sequence ID" value="MUI13301.1"/>
    <property type="molecule type" value="Genomic_DNA"/>
</dbReference>
<evidence type="ECO:0000256" key="3">
    <source>
        <dbReference type="PROSITE-ProRule" id="PRU00339"/>
    </source>
</evidence>
<dbReference type="PANTHER" id="PTHR45586:SF1">
    <property type="entry name" value="LIPOPOLYSACCHARIDE ASSEMBLY PROTEIN B"/>
    <property type="match status" value="1"/>
</dbReference>
<evidence type="ECO:0000256" key="1">
    <source>
        <dbReference type="ARBA" id="ARBA00022737"/>
    </source>
</evidence>
<dbReference type="Pfam" id="PF13432">
    <property type="entry name" value="TPR_16"/>
    <property type="match status" value="6"/>
</dbReference>
<dbReference type="SUPFAM" id="SSF48452">
    <property type="entry name" value="TPR-like"/>
    <property type="match status" value="4"/>
</dbReference>
<dbReference type="OrthoDB" id="5290951at2"/>